<dbReference type="InterPro" id="IPR014444">
    <property type="entry name" value="PH1575-like"/>
</dbReference>
<reference evidence="3" key="1">
    <citation type="journal article" date="2017" name="Appl. Environ. Microbiol.">
        <title>Genomic analysis of Calderihabitans maritimus KKC1, a thermophilic hydrogenogenic carboxydotrophic bacterium isolated from marine sediment.</title>
        <authorList>
            <person name="Omae K."/>
            <person name="Yoneda Y."/>
            <person name="Fukuyama Y."/>
            <person name="Yoshida T."/>
            <person name="Sako Y."/>
        </authorList>
    </citation>
    <scope>NUCLEOTIDE SEQUENCE [LARGE SCALE GENOMIC DNA]</scope>
    <source>
        <strain evidence="3">KKC1</strain>
    </source>
</reference>
<keyword evidence="3" id="KW-1185">Reference proteome</keyword>
<dbReference type="Pfam" id="PF01937">
    <property type="entry name" value="ARMT1-like_dom"/>
    <property type="match status" value="1"/>
</dbReference>
<comment type="caution">
    <text evidence="2">The sequence shown here is derived from an EMBL/GenBank/DDBJ whole genome shotgun (WGS) entry which is preliminary data.</text>
</comment>
<sequence>MKVNLECIPCYLKQALSALKQTSLSQEKKKQLLLQLAPLVAELRDDCTPAENSSYILHRLIELSEINDPFATAKRISNRQAQRLEPYLGNLLRTAEDPLEEAIKISVAGNVVDLGIQEDYDLQASLKQALSVPFARFDYNQFQEVLNKAEKVLVLGDNSGEIVFDKFLVAEISGRQKQVFYSVKSAPILNDATLVDAEEVGMTRIARVITTGSNFLGVVPEYCSPEFLKHFKDADLIISKGQANYETLEGTELAGTKTFFLLKAKCPVVATHLGVELGELVFLQNKPVQNDFDTYF</sequence>
<dbReference type="Gene3D" id="1.10.285.20">
    <property type="entry name" value="Uncharacterised protein PF01937, DUF89, domain 2"/>
    <property type="match status" value="1"/>
</dbReference>
<evidence type="ECO:0000313" key="3">
    <source>
        <dbReference type="Proteomes" id="UP000197032"/>
    </source>
</evidence>
<dbReference type="Gene3D" id="3.40.50.10880">
    <property type="entry name" value="Uncharacterised protein PF01937, DUF89, domain 3"/>
    <property type="match status" value="1"/>
</dbReference>
<protein>
    <recommendedName>
        <fullName evidence="1">Damage-control phosphatase ARMT1-like metal-binding domain-containing protein</fullName>
    </recommendedName>
</protein>
<feature type="domain" description="Damage-control phosphatase ARMT1-like metal-binding" evidence="1">
    <location>
        <begin position="6"/>
        <end position="281"/>
    </location>
</feature>
<dbReference type="PIRSF" id="PIRSF006593">
    <property type="entry name" value="UCP006593"/>
    <property type="match status" value="1"/>
</dbReference>
<dbReference type="SUPFAM" id="SSF111321">
    <property type="entry name" value="AF1104-like"/>
    <property type="match status" value="1"/>
</dbReference>
<dbReference type="EMBL" id="BDGJ01000018">
    <property type="protein sequence ID" value="GAW91466.1"/>
    <property type="molecule type" value="Genomic_DNA"/>
</dbReference>
<gene>
    <name evidence="2" type="ORF">KKC1_06280</name>
</gene>
<dbReference type="InterPro" id="IPR002791">
    <property type="entry name" value="ARMT1-like_metal-bd"/>
</dbReference>
<organism evidence="2 3">
    <name type="scientific">Calderihabitans maritimus</name>
    <dbReference type="NCBI Taxonomy" id="1246530"/>
    <lineage>
        <taxon>Bacteria</taxon>
        <taxon>Bacillati</taxon>
        <taxon>Bacillota</taxon>
        <taxon>Clostridia</taxon>
        <taxon>Neomoorellales</taxon>
        <taxon>Calderihabitantaceae</taxon>
        <taxon>Calderihabitans</taxon>
    </lineage>
</organism>
<dbReference type="OrthoDB" id="9796465at2"/>
<evidence type="ECO:0000259" key="1">
    <source>
        <dbReference type="Pfam" id="PF01937"/>
    </source>
</evidence>
<dbReference type="InterPro" id="IPR036075">
    <property type="entry name" value="ARMT-1-like_metal-bd_sf"/>
</dbReference>
<dbReference type="AlphaFoldDB" id="A0A1Z5HPK7"/>
<accession>A0A1Z5HPK7</accession>
<name>A0A1Z5HPK7_9FIRM</name>
<dbReference type="Proteomes" id="UP000197032">
    <property type="component" value="Unassembled WGS sequence"/>
</dbReference>
<evidence type="ECO:0000313" key="2">
    <source>
        <dbReference type="EMBL" id="GAW91466.1"/>
    </source>
</evidence>
<proteinExistence type="predicted"/>